<dbReference type="EMBL" id="CP034437">
    <property type="protein sequence ID" value="AZN43354.1"/>
    <property type="molecule type" value="Genomic_DNA"/>
</dbReference>
<dbReference type="KEGG" id="palb:EJC50_29435"/>
<proteinExistence type="predicted"/>
<feature type="compositionally biased region" description="Basic and acidic residues" evidence="1">
    <location>
        <begin position="520"/>
        <end position="530"/>
    </location>
</feature>
<feature type="region of interest" description="Disordered" evidence="1">
    <location>
        <begin position="1"/>
        <end position="33"/>
    </location>
</feature>
<dbReference type="InterPro" id="IPR040561">
    <property type="entry name" value="LPD38"/>
</dbReference>
<name>A0A3Q8X979_9BACL</name>
<keyword evidence="4" id="KW-1185">Reference proteome</keyword>
<feature type="region of interest" description="Disordered" evidence="1">
    <location>
        <begin position="511"/>
        <end position="530"/>
    </location>
</feature>
<organism evidence="3 4">
    <name type="scientific">Paenibacillus albus</name>
    <dbReference type="NCBI Taxonomy" id="2495582"/>
    <lineage>
        <taxon>Bacteria</taxon>
        <taxon>Bacillati</taxon>
        <taxon>Bacillota</taxon>
        <taxon>Bacilli</taxon>
        <taxon>Bacillales</taxon>
        <taxon>Paenibacillaceae</taxon>
        <taxon>Paenibacillus</taxon>
    </lineage>
</organism>
<protein>
    <recommendedName>
        <fullName evidence="2">Large polyvalent protein associated domain-containing protein</fullName>
    </recommendedName>
</protein>
<feature type="region of interest" description="Disordered" evidence="1">
    <location>
        <begin position="634"/>
        <end position="657"/>
    </location>
</feature>
<reference evidence="4" key="1">
    <citation type="submission" date="2018-12" db="EMBL/GenBank/DDBJ databases">
        <title>Genome sequence of Peanibacillus sp.</title>
        <authorList>
            <person name="Subramani G."/>
            <person name="Srinivasan S."/>
            <person name="Kim M.K."/>
        </authorList>
    </citation>
    <scope>NUCLEOTIDE SEQUENCE [LARGE SCALE GENOMIC DNA]</scope>
    <source>
        <strain evidence="4">18JY67-1</strain>
    </source>
</reference>
<dbReference type="RefSeq" id="WP_126019809.1">
    <property type="nucleotide sequence ID" value="NZ_CP034437.1"/>
</dbReference>
<evidence type="ECO:0000259" key="2">
    <source>
        <dbReference type="Pfam" id="PF18857"/>
    </source>
</evidence>
<feature type="region of interest" description="Disordered" evidence="1">
    <location>
        <begin position="83"/>
        <end position="110"/>
    </location>
</feature>
<evidence type="ECO:0000313" key="3">
    <source>
        <dbReference type="EMBL" id="AZN43354.1"/>
    </source>
</evidence>
<dbReference type="Proteomes" id="UP000272528">
    <property type="component" value="Chromosome"/>
</dbReference>
<feature type="compositionally biased region" description="Basic and acidic residues" evidence="1">
    <location>
        <begin position="1"/>
        <end position="13"/>
    </location>
</feature>
<evidence type="ECO:0000256" key="1">
    <source>
        <dbReference type="SAM" id="MobiDB-lite"/>
    </source>
</evidence>
<feature type="compositionally biased region" description="Polar residues" evidence="1">
    <location>
        <begin position="83"/>
        <end position="103"/>
    </location>
</feature>
<gene>
    <name evidence="3" type="ORF">EJC50_29435</name>
</gene>
<evidence type="ECO:0000313" key="4">
    <source>
        <dbReference type="Proteomes" id="UP000272528"/>
    </source>
</evidence>
<sequence>MAESYYEKRRRELGIGGQTSAVPKESEPSSELSYYERRRMELGLQKDTRPVVDKPDLGTQRVNMNEQRMKDMGPTEHVPSVVEKQQQPRASITNHNSNSQQAFSPKGSVKGQLNAPVLHYENTVPSRKEWLEQEAAAREKQLAGAPEFVKDIDRFIGKGIDNVQAYTPGLADFQKGAAITQGVEAETAPTTGGYLGKAANFVGQLAGGAVNPAALEQSAATGADRIATGALQQLAPSANAFVQRLAGNAVEGAAQNVANTMAVGHASARDIAEATALGGLGGAAFETLFTGLGRLREGGFTTPSETSAAEQQLALPLGREDAARARGVNAPGTDPIATPYTFELPEGNLRTAAAKVNADNGRAALADIDNQIRMHESSYDKAVNVEYEFLKSSLSNREGVTQGGITRNPTGEVTGRYGRHSNNPVWYQEWYAANGKKPSNKELYQLAQERVDKGFRDEQGDVLGWRQQTDYDGTLQALQQTREQLLHSVRELDPALHVTDASLASKELMFSRPAAPQPKPEPESKTESKIDGLVSQYHEADRVMQELEAKYSSNPSASMEPQDYKAMAEAMSTRSTLADEINKFLHSAELPEGVQGRVAGGVREANAGMHEAARAATPPDSPLERSDETQALFGRKAQANSGQSSATPRKTISRTGLANSFRKNLRLTIDTGRMGVSKQQVAGIYKVKPEVIRTGTHGDYETLAHEAGHHFTKKLDLKQDPTLEHELTHMMDTQKVHDYKQYPQNQWFDEGIAEYFRTYLSNPDQARQLAPRFTSLLESKLPHKLRKGIGRVQRDVKTWIDQGDYHRAQGKFDFDSGGKIKKFNWSRFYTAAVDDLHPFAMLEKALTGSIAVGKKSLYKMARLSRGTAERAKMAVTRGIFDDNGQKLSDGLQSIVQPLEKIDMNEKDLSTYLAVKHAVDLRRMGKETPFTPNEMAEVLNRWDDDQTVQQVHKQIMKYNNALLDILQQAGIVSQQSVREMRTKYPNYVPFLRHFDDDELAGFKEGGFGAASPFANITKPIRKMSADGSDRTIINPLESMIQNTFRAMDAAAKNKVGLNLAELAKVDGAGAWVEALETTMPNGFKKAGAASPKEHIITVYENGQKQSYKIRDPELYSAMLSLDKESTNAVIKFLGGAAGMLRGGATLTPEFIVRNAFRDVASAIINSSKYGFNPFDFFKGFYHVVTKSDVFDKFVNSGGAMSTMMALDRNANREAMEEVFRKTMKDKVMNVVTNPAELAKWLSMYRPAQKTISLLRKGAEISELSTKVGAFDKVLNKTGDIDEAAYTARDLMDFNRAGSSIRQANRTIAFLNASIQGTDKMVRAFKESPASFITRAFTTMVLPAAAVYFWNRYRLSEEEHAAYENIPRYQKDNFLILGIPGTGKFVRIPKPFETGMLFATSTERMLDWIHDHDKQAFDDYGRSTLQSFTPPMMFTALAPLLEGITNYSFFRDAPIVPQGEQRFEKKDQYGVYTSEVSKDIGRFLDKVGLGDSNFSSPRIIDNTIQGYTAGLGQYGVDAADSGIKAATGRKTTPLPAKEWNEQPVLRSFFSSTAGGGQVREDFYDKWNKLSKEKESAEFNEVNFEDAAEYKHMKHYQKEISKLQKQYKAILQDKSINSVSKRSQLDILDDRMNEAAKEALGR</sequence>
<accession>A0A3Q8X979</accession>
<dbReference type="OrthoDB" id="343736at2"/>
<feature type="compositionally biased region" description="Polar residues" evidence="1">
    <location>
        <begin position="638"/>
        <end position="657"/>
    </location>
</feature>
<dbReference type="Pfam" id="PF18857">
    <property type="entry name" value="LPD38"/>
    <property type="match status" value="1"/>
</dbReference>
<feature type="domain" description="Large polyvalent protein associated" evidence="2">
    <location>
        <begin position="1359"/>
        <end position="1542"/>
    </location>
</feature>